<gene>
    <name evidence="3" type="ORF">DSYM_19800</name>
</gene>
<feature type="active site" evidence="2">
    <location>
        <position position="167"/>
    </location>
</feature>
<dbReference type="InterPro" id="IPR017172">
    <property type="entry name" value="Lsacc_core_hep_kinase_RfaP"/>
</dbReference>
<dbReference type="Pfam" id="PF06293">
    <property type="entry name" value="Kdo"/>
    <property type="match status" value="1"/>
</dbReference>
<sequence length="276" mass="31498">MSQPETLFLDEPFRTLWAGQDAFQAARALQGKVLRELEGRRTLRTEVAGRGYYVKLHRGVGWGEILKNLVTARLPVLGAEQEWLAIRRLTELGVDTMRVVAFGRRGSNPARLESFIVTEELAPTVSLEDYCRDWPTNPPAPALKRALIARVAEMAARMHRGGVNHRDCYICHFLLHTDPAPTPQRLRLSLIDLHRAQVRPVPAPRRWRDKDLAALHFSSLAIGLGARDRLRFLRAYFGHPLRKVLAEESGLLRHLQQEGRRLAERYRRKFAAEDAP</sequence>
<keyword evidence="1" id="KW-0448">Lipopolysaccharide biosynthesis</keyword>
<dbReference type="EMBL" id="AP021857">
    <property type="protein sequence ID" value="BBO21281.1"/>
    <property type="molecule type" value="Genomic_DNA"/>
</dbReference>
<keyword evidence="1" id="KW-0547">Nucleotide-binding</keyword>
<organism evidence="3 4">
    <name type="scientific">Candidatus Desulfobacillus denitrificans</name>
    <dbReference type="NCBI Taxonomy" id="2608985"/>
    <lineage>
        <taxon>Bacteria</taxon>
        <taxon>Pseudomonadati</taxon>
        <taxon>Pseudomonadota</taxon>
        <taxon>Betaproteobacteria</taxon>
        <taxon>Candidatus Desulfobacillus</taxon>
    </lineage>
</organism>
<keyword evidence="1 3" id="KW-0418">Kinase</keyword>
<name>A0A809S5Q9_9PROT</name>
<dbReference type="AlphaFoldDB" id="A0A809S5Q9"/>
<comment type="similarity">
    <text evidence="1">Belongs to the protein kinase superfamily. KdkA/rfaP family.</text>
</comment>
<dbReference type="InterPro" id="IPR011009">
    <property type="entry name" value="Kinase-like_dom_sf"/>
</dbReference>
<dbReference type="GO" id="GO:0005524">
    <property type="term" value="F:ATP binding"/>
    <property type="evidence" value="ECO:0007669"/>
    <property type="project" value="UniProtKB-UniRule"/>
</dbReference>
<keyword evidence="1" id="KW-0808">Transferase</keyword>
<evidence type="ECO:0000256" key="1">
    <source>
        <dbReference type="PIRNR" id="PIRNR037318"/>
    </source>
</evidence>
<comment type="function">
    <text evidence="1">Kinase involved in the biosynthesis of the core oligosaccharide region of lipopolysaccharide (LPS). Catalyzes the phosphorylation of heptose I (HepI), the first heptose added to the Kdo2-lipid A module.</text>
</comment>
<dbReference type="SUPFAM" id="SSF56112">
    <property type="entry name" value="Protein kinase-like (PK-like)"/>
    <property type="match status" value="1"/>
</dbReference>
<accession>A0A809S5Q9</accession>
<dbReference type="Proteomes" id="UP000662914">
    <property type="component" value="Chromosome"/>
</dbReference>
<reference evidence="3" key="1">
    <citation type="journal article" name="DNA Res.">
        <title>The physiological potential of anammox bacteria as revealed by their core genome structure.</title>
        <authorList>
            <person name="Okubo T."/>
            <person name="Toyoda A."/>
            <person name="Fukuhara K."/>
            <person name="Uchiyama I."/>
            <person name="Harigaya Y."/>
            <person name="Kuroiwa M."/>
            <person name="Suzuki T."/>
            <person name="Murakami Y."/>
            <person name="Suwa Y."/>
            <person name="Takami H."/>
        </authorList>
    </citation>
    <scope>NUCLEOTIDE SEQUENCE</scope>
    <source>
        <strain evidence="3">317325-3</strain>
    </source>
</reference>
<dbReference type="GO" id="GO:0016301">
    <property type="term" value="F:kinase activity"/>
    <property type="evidence" value="ECO:0007669"/>
    <property type="project" value="UniProtKB-UniRule"/>
</dbReference>
<protein>
    <recommendedName>
        <fullName evidence="1">Lipopolysaccharide core heptose(I) kinase</fullName>
        <ecNumber evidence="1">2.7.1.-</ecNumber>
    </recommendedName>
</protein>
<dbReference type="NCBIfam" id="NF011703">
    <property type="entry name" value="PRK15123.1"/>
    <property type="match status" value="1"/>
</dbReference>
<evidence type="ECO:0000313" key="4">
    <source>
        <dbReference type="Proteomes" id="UP000662914"/>
    </source>
</evidence>
<evidence type="ECO:0000256" key="2">
    <source>
        <dbReference type="PIRSR" id="PIRSR037318-50"/>
    </source>
</evidence>
<dbReference type="KEGG" id="ddz:DSYM_19800"/>
<dbReference type="GO" id="GO:0009244">
    <property type="term" value="P:lipopolysaccharide core region biosynthetic process"/>
    <property type="evidence" value="ECO:0007669"/>
    <property type="project" value="UniProtKB-UniRule"/>
</dbReference>
<dbReference type="UniPathway" id="UPA00958"/>
<comment type="pathway">
    <text evidence="1">Bacterial outer membrane biogenesis; LPS core biosynthesis.</text>
</comment>
<dbReference type="PIRSF" id="PIRSF037318">
    <property type="entry name" value="RfaP"/>
    <property type="match status" value="1"/>
</dbReference>
<keyword evidence="1" id="KW-0067">ATP-binding</keyword>
<dbReference type="EC" id="2.7.1.-" evidence="1"/>
<proteinExistence type="inferred from homology"/>
<evidence type="ECO:0000313" key="3">
    <source>
        <dbReference type="EMBL" id="BBO21281.1"/>
    </source>
</evidence>